<gene>
    <name evidence="1" type="ORF">IHE45_06G029900</name>
</gene>
<accession>A0ACB7VW96</accession>
<sequence>MAIVIAAIGIPAVAVVVLLSATCFCLRKRWVDKRIAKEINGELSKYSALYLILFGTQELFFKKSYISQVAINQRTNRWPQKSHQKYSRVIANNFFSLQTDILMFKMIFFFKPRFVSIQTPFCCARWN</sequence>
<protein>
    <submittedName>
        <fullName evidence="1">Uncharacterized protein</fullName>
    </submittedName>
</protein>
<name>A0ACB7VW96_DIOAL</name>
<organism evidence="1 2">
    <name type="scientific">Dioscorea alata</name>
    <name type="common">Purple yam</name>
    <dbReference type="NCBI Taxonomy" id="55571"/>
    <lineage>
        <taxon>Eukaryota</taxon>
        <taxon>Viridiplantae</taxon>
        <taxon>Streptophyta</taxon>
        <taxon>Embryophyta</taxon>
        <taxon>Tracheophyta</taxon>
        <taxon>Spermatophyta</taxon>
        <taxon>Magnoliopsida</taxon>
        <taxon>Liliopsida</taxon>
        <taxon>Dioscoreales</taxon>
        <taxon>Dioscoreaceae</taxon>
        <taxon>Dioscorea</taxon>
    </lineage>
</organism>
<dbReference type="Proteomes" id="UP000827976">
    <property type="component" value="Chromosome 6"/>
</dbReference>
<keyword evidence="2" id="KW-1185">Reference proteome</keyword>
<reference evidence="2" key="1">
    <citation type="journal article" date="2022" name="Nat. Commun.">
        <title>Chromosome evolution and the genetic basis of agronomically important traits in greater yam.</title>
        <authorList>
            <person name="Bredeson J.V."/>
            <person name="Lyons J.B."/>
            <person name="Oniyinde I.O."/>
            <person name="Okereke N.R."/>
            <person name="Kolade O."/>
            <person name="Nnabue I."/>
            <person name="Nwadili C.O."/>
            <person name="Hribova E."/>
            <person name="Parker M."/>
            <person name="Nwogha J."/>
            <person name="Shu S."/>
            <person name="Carlson J."/>
            <person name="Kariba R."/>
            <person name="Muthemba S."/>
            <person name="Knop K."/>
            <person name="Barton G.J."/>
            <person name="Sherwood A.V."/>
            <person name="Lopez-Montes A."/>
            <person name="Asiedu R."/>
            <person name="Jamnadass R."/>
            <person name="Muchugi A."/>
            <person name="Goodstein D."/>
            <person name="Egesi C.N."/>
            <person name="Featherston J."/>
            <person name="Asfaw A."/>
            <person name="Simpson G.G."/>
            <person name="Dolezel J."/>
            <person name="Hendre P.S."/>
            <person name="Van Deynze A."/>
            <person name="Kumar P.L."/>
            <person name="Obidiegwu J.E."/>
            <person name="Bhattacharjee R."/>
            <person name="Rokhsar D.S."/>
        </authorList>
    </citation>
    <scope>NUCLEOTIDE SEQUENCE [LARGE SCALE GENOMIC DNA]</scope>
    <source>
        <strain evidence="2">cv. TDa95/00328</strain>
    </source>
</reference>
<proteinExistence type="predicted"/>
<evidence type="ECO:0000313" key="1">
    <source>
        <dbReference type="EMBL" id="KAH7678996.1"/>
    </source>
</evidence>
<comment type="caution">
    <text evidence="1">The sequence shown here is derived from an EMBL/GenBank/DDBJ whole genome shotgun (WGS) entry which is preliminary data.</text>
</comment>
<evidence type="ECO:0000313" key="2">
    <source>
        <dbReference type="Proteomes" id="UP000827976"/>
    </source>
</evidence>
<dbReference type="EMBL" id="CM037016">
    <property type="protein sequence ID" value="KAH7678996.1"/>
    <property type="molecule type" value="Genomic_DNA"/>
</dbReference>